<organism evidence="1 2">
    <name type="scientific">Mycolicibacterium obuense</name>
    <dbReference type="NCBI Taxonomy" id="1807"/>
    <lineage>
        <taxon>Bacteria</taxon>
        <taxon>Bacillati</taxon>
        <taxon>Actinomycetota</taxon>
        <taxon>Actinomycetes</taxon>
        <taxon>Mycobacteriales</taxon>
        <taxon>Mycobacteriaceae</taxon>
        <taxon>Mycolicibacterium</taxon>
    </lineage>
</organism>
<dbReference type="PATRIC" id="fig|1807.13.peg.1897"/>
<dbReference type="RefSeq" id="WP_076056863.1">
    <property type="nucleotide sequence ID" value="NZ_LAUZ02000016.1"/>
</dbReference>
<dbReference type="Proteomes" id="UP000034150">
    <property type="component" value="Unassembled WGS sequence"/>
</dbReference>
<dbReference type="AlphaFoldDB" id="A0A0M2K0N4"/>
<gene>
    <name evidence="1" type="ORF">WN67_05885</name>
</gene>
<sequence length="191" mass="20646">MPTATAPAFTVTLTATQVTLFSINEEAFDRWCAAKADELECDVPKWTDPGAGSALSDLIHDALHAGVIIGDPSFDLQVNGDDDAEVSGFYAVLKNAAGDQRLIGLTSGWTEVLRVDDGTDARQSAHEHLDEICNVANSVLRAIGVAAETTSTSAHRHFGYWINRALRTARCYGCQFQFVGTDDTAQDWNQP</sequence>
<dbReference type="OrthoDB" id="4721343at2"/>
<name>A0A0M2K0N4_9MYCO</name>
<reference evidence="1 2" key="1">
    <citation type="journal article" date="2015" name="Genome Announc.">
        <title>Draft Genome Sequence of Mycobacterium obuense Strain UC1, Isolated from Patient Sputum.</title>
        <authorList>
            <person name="Greninger A.L."/>
            <person name="Cunningham G."/>
            <person name="Hsu E.D."/>
            <person name="Yu J.M."/>
            <person name="Chiu C.Y."/>
            <person name="Miller S."/>
        </authorList>
    </citation>
    <scope>NUCLEOTIDE SEQUENCE [LARGE SCALE GENOMIC DNA]</scope>
    <source>
        <strain evidence="1 2">UC1</strain>
    </source>
</reference>
<accession>A0A0M2K0N4</accession>
<comment type="caution">
    <text evidence="1">The sequence shown here is derived from an EMBL/GenBank/DDBJ whole genome shotgun (WGS) entry which is preliminary data.</text>
</comment>
<evidence type="ECO:0000313" key="1">
    <source>
        <dbReference type="EMBL" id="KKF02897.2"/>
    </source>
</evidence>
<protein>
    <submittedName>
        <fullName evidence="1">Uncharacterized protein</fullName>
    </submittedName>
</protein>
<dbReference type="EMBL" id="LAUZ02000016">
    <property type="protein sequence ID" value="KKF02897.2"/>
    <property type="molecule type" value="Genomic_DNA"/>
</dbReference>
<keyword evidence="2" id="KW-1185">Reference proteome</keyword>
<evidence type="ECO:0000313" key="2">
    <source>
        <dbReference type="Proteomes" id="UP000034150"/>
    </source>
</evidence>
<proteinExistence type="predicted"/>